<organism evidence="1 2">
    <name type="scientific">Irpex rosettiformis</name>
    <dbReference type="NCBI Taxonomy" id="378272"/>
    <lineage>
        <taxon>Eukaryota</taxon>
        <taxon>Fungi</taxon>
        <taxon>Dikarya</taxon>
        <taxon>Basidiomycota</taxon>
        <taxon>Agaricomycotina</taxon>
        <taxon>Agaricomycetes</taxon>
        <taxon>Polyporales</taxon>
        <taxon>Irpicaceae</taxon>
        <taxon>Irpex</taxon>
    </lineage>
</organism>
<keyword evidence="2" id="KW-1185">Reference proteome</keyword>
<comment type="caution">
    <text evidence="1">The sequence shown here is derived from an EMBL/GenBank/DDBJ whole genome shotgun (WGS) entry which is preliminary data.</text>
</comment>
<gene>
    <name evidence="1" type="ORF">BDY19DRAFT_570946</name>
</gene>
<sequence>MKHSSHEMQNAAATSSSRLTVSNLRSNSNLAKFDKGCFVDAYVQSQRTYRKTFELEGRAVCATWGKENGDGVCTDQIAPNIPGCGFTTPILKPRVPEDTSLHDEDIPRDPPAFFSNKKDTLKSESQARQSCRRPTNTTRSVTKQYNTSGSRKGTLDDFLNVSFSLCPILLTRSNTLQSSQNGVSGAAPRRPLLILT</sequence>
<protein>
    <submittedName>
        <fullName evidence="1">Uncharacterized protein</fullName>
    </submittedName>
</protein>
<accession>A0ACB8UCL9</accession>
<dbReference type="EMBL" id="MU274904">
    <property type="protein sequence ID" value="KAI0091973.1"/>
    <property type="molecule type" value="Genomic_DNA"/>
</dbReference>
<name>A0ACB8UCL9_9APHY</name>
<dbReference type="Proteomes" id="UP001055072">
    <property type="component" value="Unassembled WGS sequence"/>
</dbReference>
<evidence type="ECO:0000313" key="2">
    <source>
        <dbReference type="Proteomes" id="UP001055072"/>
    </source>
</evidence>
<evidence type="ECO:0000313" key="1">
    <source>
        <dbReference type="EMBL" id="KAI0091973.1"/>
    </source>
</evidence>
<reference evidence="1" key="1">
    <citation type="journal article" date="2021" name="Environ. Microbiol.">
        <title>Gene family expansions and transcriptome signatures uncover fungal adaptations to wood decay.</title>
        <authorList>
            <person name="Hage H."/>
            <person name="Miyauchi S."/>
            <person name="Viragh M."/>
            <person name="Drula E."/>
            <person name="Min B."/>
            <person name="Chaduli D."/>
            <person name="Navarro D."/>
            <person name="Favel A."/>
            <person name="Norest M."/>
            <person name="Lesage-Meessen L."/>
            <person name="Balint B."/>
            <person name="Merenyi Z."/>
            <person name="de Eugenio L."/>
            <person name="Morin E."/>
            <person name="Martinez A.T."/>
            <person name="Baldrian P."/>
            <person name="Stursova M."/>
            <person name="Martinez M.J."/>
            <person name="Novotny C."/>
            <person name="Magnuson J.K."/>
            <person name="Spatafora J.W."/>
            <person name="Maurice S."/>
            <person name="Pangilinan J."/>
            <person name="Andreopoulos W."/>
            <person name="LaButti K."/>
            <person name="Hundley H."/>
            <person name="Na H."/>
            <person name="Kuo A."/>
            <person name="Barry K."/>
            <person name="Lipzen A."/>
            <person name="Henrissat B."/>
            <person name="Riley R."/>
            <person name="Ahrendt S."/>
            <person name="Nagy L.G."/>
            <person name="Grigoriev I.V."/>
            <person name="Martin F."/>
            <person name="Rosso M.N."/>
        </authorList>
    </citation>
    <scope>NUCLEOTIDE SEQUENCE</scope>
    <source>
        <strain evidence="1">CBS 384.51</strain>
    </source>
</reference>
<proteinExistence type="predicted"/>